<gene>
    <name evidence="4" type="ORF">KNCP2_07320</name>
</gene>
<evidence type="ECO:0000256" key="1">
    <source>
        <dbReference type="ARBA" id="ARBA00022603"/>
    </source>
</evidence>
<dbReference type="Proteomes" id="UP001628124">
    <property type="component" value="Unassembled WGS sequence"/>
</dbReference>
<keyword evidence="1" id="KW-0489">Methyltransferase</keyword>
<dbReference type="CDD" id="cd02440">
    <property type="entry name" value="AdoMet_MTases"/>
    <property type="match status" value="1"/>
</dbReference>
<dbReference type="Pfam" id="PF08241">
    <property type="entry name" value="Methyltransf_11"/>
    <property type="match status" value="1"/>
</dbReference>
<dbReference type="Gene3D" id="3.40.50.150">
    <property type="entry name" value="Vaccinia Virus protein VP39"/>
    <property type="match status" value="1"/>
</dbReference>
<evidence type="ECO:0000259" key="3">
    <source>
        <dbReference type="Pfam" id="PF08241"/>
    </source>
</evidence>
<dbReference type="PANTHER" id="PTHR13090">
    <property type="entry name" value="ARGININE-HYDROXYLASE NDUFAF5, MITOCHONDRIAL"/>
    <property type="match status" value="1"/>
</dbReference>
<dbReference type="InterPro" id="IPR013216">
    <property type="entry name" value="Methyltransf_11"/>
</dbReference>
<protein>
    <recommendedName>
        <fullName evidence="3">Methyltransferase type 11 domain-containing protein</fullName>
    </recommendedName>
</protein>
<name>A0ABP9TT72_9RICK</name>
<organism evidence="4 5">
    <name type="scientific">Candidatus Rickettsia kedanie</name>
    <dbReference type="NCBI Taxonomy" id="3115352"/>
    <lineage>
        <taxon>Bacteria</taxon>
        <taxon>Pseudomonadati</taxon>
        <taxon>Pseudomonadota</taxon>
        <taxon>Alphaproteobacteria</taxon>
        <taxon>Rickettsiales</taxon>
        <taxon>Rickettsiaceae</taxon>
        <taxon>Rickettsieae</taxon>
        <taxon>Rickettsia</taxon>
        <taxon>spotted fever group</taxon>
    </lineage>
</organism>
<dbReference type="SUPFAM" id="SSF53335">
    <property type="entry name" value="S-adenosyl-L-methionine-dependent methyltransferases"/>
    <property type="match status" value="1"/>
</dbReference>
<comment type="caution">
    <text evidence="4">The sequence shown here is derived from an EMBL/GenBank/DDBJ whole genome shotgun (WGS) entry which is preliminary data.</text>
</comment>
<keyword evidence="2" id="KW-0808">Transferase</keyword>
<evidence type="ECO:0000256" key="2">
    <source>
        <dbReference type="ARBA" id="ARBA00022679"/>
    </source>
</evidence>
<proteinExistence type="predicted"/>
<dbReference type="PANTHER" id="PTHR13090:SF1">
    <property type="entry name" value="ARGININE-HYDROXYLASE NDUFAF5, MITOCHONDRIAL"/>
    <property type="match status" value="1"/>
</dbReference>
<feature type="domain" description="Methyltransferase type 11" evidence="3">
    <location>
        <begin position="136"/>
        <end position="218"/>
    </location>
</feature>
<dbReference type="EMBL" id="BAABMM010000029">
    <property type="protein sequence ID" value="GAA5252444.1"/>
    <property type="molecule type" value="Genomic_DNA"/>
</dbReference>
<reference evidence="4 5" key="1">
    <citation type="journal article" date="2024" name="Microbiol. Immunol.">
        <title>Discovery of a novel spotted fever group Rickettsia, 'Candidatus Rickettsia kedanie,' in unfed larval chigger mites, Leptotrombidium scutellare.</title>
        <authorList>
            <person name="Ogawa M."/>
            <person name="Matsutani M."/>
            <person name="Katayama T."/>
            <person name="Takada N."/>
            <person name="Noda S."/>
            <person name="Takahashi M."/>
            <person name="Kageyama D."/>
            <person name="Hanaoka N."/>
            <person name="Ebihara H."/>
        </authorList>
    </citation>
    <scope>NUCLEOTIDE SEQUENCE [LARGE SCALE GENOMIC DNA]</scope>
    <source>
        <strain evidence="4 5">KNCP2-13</strain>
    </source>
</reference>
<dbReference type="InterPro" id="IPR029063">
    <property type="entry name" value="SAM-dependent_MTases_sf"/>
</dbReference>
<sequence>MSLEPLSPNNQNTKPIVVGVQENFEGLDRVKGDDIHTARQRKLIQNSLLKDDFLNYQPVKDGKTIGIEDLIKDFNSKQQMRELYIFNRLKLKNHRNNAVAGINNSLFIKHAANDIISRLGMIDKDVSDILEISAKCGYLTSLLKNAYRSANITVTDMSPLLLDSFEYNHKLLIDDEDLEFPKDSFDLIIYSLGLHWINDVQSFLSNIKTFLKPEGIFIGNFVGGNSLKNLRKSLIDAETASGFKHYPHISPFIHFDHVPMLLLQAGFAEVIIDYENIELKFDNLVALMREIKNIGESNSLNSSHNYAISKKMFSLLQNYTNGFEDNINLISFIASPNKNSIRLKLL</sequence>
<accession>A0ABP9TT72</accession>
<evidence type="ECO:0000313" key="4">
    <source>
        <dbReference type="EMBL" id="GAA5252444.1"/>
    </source>
</evidence>
<keyword evidence="5" id="KW-1185">Reference proteome</keyword>
<dbReference type="InterPro" id="IPR050602">
    <property type="entry name" value="Malonyl-ACP_OMT"/>
</dbReference>
<evidence type="ECO:0000313" key="5">
    <source>
        <dbReference type="Proteomes" id="UP001628124"/>
    </source>
</evidence>